<feature type="transmembrane region" description="Helical" evidence="20">
    <location>
        <begin position="43"/>
        <end position="69"/>
    </location>
</feature>
<keyword evidence="10" id="KW-0732">Signal</keyword>
<reference evidence="22" key="1">
    <citation type="submission" date="2022-03" db="EMBL/GenBank/DDBJ databases">
        <authorList>
            <person name="Alioto T."/>
            <person name="Alioto T."/>
            <person name="Gomez Garrido J."/>
        </authorList>
    </citation>
    <scope>NUCLEOTIDE SEQUENCE</scope>
</reference>
<dbReference type="GO" id="GO:0007517">
    <property type="term" value="P:muscle organ development"/>
    <property type="evidence" value="ECO:0007669"/>
    <property type="project" value="InterPro"/>
</dbReference>
<dbReference type="SMART" id="SM00409">
    <property type="entry name" value="IG"/>
    <property type="match status" value="1"/>
</dbReference>
<proteinExistence type="inferred from homology"/>
<keyword evidence="7" id="KW-0963">Cytoplasm</keyword>
<dbReference type="Gene3D" id="2.60.40.10">
    <property type="entry name" value="Immunoglobulins"/>
    <property type="match status" value="1"/>
</dbReference>
<dbReference type="GO" id="GO:0005856">
    <property type="term" value="C:cytoskeleton"/>
    <property type="evidence" value="ECO:0007669"/>
    <property type="project" value="UniProtKB-SubCell"/>
</dbReference>
<keyword evidence="13 20" id="KW-1133">Transmembrane helix</keyword>
<evidence type="ECO:0000256" key="17">
    <source>
        <dbReference type="ARBA" id="ARBA00023212"/>
    </source>
</evidence>
<dbReference type="InterPro" id="IPR006875">
    <property type="entry name" value="Sarcoglycan"/>
</dbReference>
<dbReference type="Gene3D" id="3.80.10.10">
    <property type="entry name" value="Ribonuclease Inhibitor"/>
    <property type="match status" value="1"/>
</dbReference>
<dbReference type="InterPro" id="IPR013783">
    <property type="entry name" value="Ig-like_fold"/>
</dbReference>
<dbReference type="PANTHER" id="PTHR21142">
    <property type="entry name" value="SARCOGLYCANS"/>
    <property type="match status" value="1"/>
</dbReference>
<dbReference type="InterPro" id="IPR003591">
    <property type="entry name" value="Leu-rich_rpt_typical-subtyp"/>
</dbReference>
<dbReference type="SUPFAM" id="SSF48726">
    <property type="entry name" value="Immunoglobulin"/>
    <property type="match status" value="1"/>
</dbReference>
<comment type="similarity">
    <text evidence="4">Belongs to the sarcoglycan beta/delta/gamma/zeta family.</text>
</comment>
<comment type="subcellular location">
    <subcellularLocation>
        <location evidence="3">Cell membrane</location>
        <location evidence="3">Sarcolemma</location>
        <topology evidence="3">Single-pass type II membrane protein</topology>
    </subcellularLocation>
    <subcellularLocation>
        <location evidence="2">Cytoplasm</location>
        <location evidence="2">Cytoskeleton</location>
    </subcellularLocation>
</comment>
<evidence type="ECO:0000259" key="21">
    <source>
        <dbReference type="PROSITE" id="PS50835"/>
    </source>
</evidence>
<keyword evidence="23" id="KW-1185">Reference proteome</keyword>
<evidence type="ECO:0000313" key="22">
    <source>
        <dbReference type="EMBL" id="CAH2300175.1"/>
    </source>
</evidence>
<dbReference type="Pfam" id="PF04790">
    <property type="entry name" value="Sarcoglycan_1"/>
    <property type="match status" value="1"/>
</dbReference>
<dbReference type="SMART" id="SM00369">
    <property type="entry name" value="LRR_TYP"/>
    <property type="match status" value="2"/>
</dbReference>
<keyword evidence="6" id="KW-1003">Cell membrane</keyword>
<dbReference type="InterPro" id="IPR027659">
    <property type="entry name" value="Sgcb"/>
</dbReference>
<dbReference type="PANTHER" id="PTHR21142:SF2">
    <property type="entry name" value="BETA-SARCOGLYCAN"/>
    <property type="match status" value="1"/>
</dbReference>
<feature type="domain" description="Ig-like" evidence="21">
    <location>
        <begin position="431"/>
        <end position="529"/>
    </location>
</feature>
<evidence type="ECO:0000256" key="3">
    <source>
        <dbReference type="ARBA" id="ARBA00004274"/>
    </source>
</evidence>
<evidence type="ECO:0000256" key="12">
    <source>
        <dbReference type="ARBA" id="ARBA00022968"/>
    </source>
</evidence>
<evidence type="ECO:0000256" key="20">
    <source>
        <dbReference type="SAM" id="Phobius"/>
    </source>
</evidence>
<name>A0AAD1SJV3_PELCU</name>
<comment type="function">
    <text evidence="1">Component of the sarcoglycan complex, a subcomplex of the dystrophin-glycoprotein complex which forms a link between the F-actin cytoskeleton and the extracellular matrix.</text>
</comment>
<keyword evidence="8" id="KW-0433">Leucine-rich repeat</keyword>
<dbReference type="InterPro" id="IPR032675">
    <property type="entry name" value="LRR_dom_sf"/>
</dbReference>
<evidence type="ECO:0000256" key="15">
    <source>
        <dbReference type="ARBA" id="ARBA00023157"/>
    </source>
</evidence>
<evidence type="ECO:0000256" key="11">
    <source>
        <dbReference type="ARBA" id="ARBA00022737"/>
    </source>
</evidence>
<dbReference type="EMBL" id="OW240917">
    <property type="protein sequence ID" value="CAH2300175.1"/>
    <property type="molecule type" value="Genomic_DNA"/>
</dbReference>
<evidence type="ECO:0000256" key="9">
    <source>
        <dbReference type="ARBA" id="ARBA00022692"/>
    </source>
</evidence>
<evidence type="ECO:0000256" key="13">
    <source>
        <dbReference type="ARBA" id="ARBA00022989"/>
    </source>
</evidence>
<feature type="compositionally biased region" description="Polar residues" evidence="19">
    <location>
        <begin position="943"/>
        <end position="967"/>
    </location>
</feature>
<dbReference type="InterPro" id="IPR036179">
    <property type="entry name" value="Ig-like_dom_sf"/>
</dbReference>
<dbReference type="GO" id="GO:0042383">
    <property type="term" value="C:sarcolemma"/>
    <property type="evidence" value="ECO:0007669"/>
    <property type="project" value="UniProtKB-SubCell"/>
</dbReference>
<feature type="region of interest" description="Disordered" evidence="19">
    <location>
        <begin position="793"/>
        <end position="836"/>
    </location>
</feature>
<keyword evidence="14 20" id="KW-0472">Membrane</keyword>
<keyword evidence="12" id="KW-0735">Signal-anchor</keyword>
<evidence type="ECO:0000256" key="6">
    <source>
        <dbReference type="ARBA" id="ARBA00022475"/>
    </source>
</evidence>
<dbReference type="Proteomes" id="UP001295444">
    <property type="component" value="Chromosome 06"/>
</dbReference>
<dbReference type="InterPro" id="IPR007110">
    <property type="entry name" value="Ig-like_dom"/>
</dbReference>
<evidence type="ECO:0000256" key="18">
    <source>
        <dbReference type="ARBA" id="ARBA00026041"/>
    </source>
</evidence>
<evidence type="ECO:0000256" key="7">
    <source>
        <dbReference type="ARBA" id="ARBA00022490"/>
    </source>
</evidence>
<sequence length="1245" mass="139465">MREKAVERRNVNKEHNSNFKAGYIPIDEDRLHKTGLRGRKGNLAICVIIVLFILAVINLIITLVIWVVIRIGPNGCESLEFHESGLLRFKQVSDMGIVQPLYKSTVGGRRKEDLVITGNNQPVIFQQGSTKLVVDKDKTSVTSDVGMEFVDPRTQNTLFSTDYEKHEFHLPKGVKTLNVLKASTERITSNATSDLNIKVDGRIIVRGNEGVYIMGKSIEFRMGGDMELKAEQSIILNGTVMVSTSRLPSSTTGELLYDGEWERYKLCMCADGTLFRIKVEGQNMGCQTSENPYQIWKHPTPEGLGNLKSLQTLQVSFNSITRINQDDFANCTELKTIDLRGNRIFEIHPDAFRDTIKLKVLSLRSNALISVTPLVFMYSHMMPTDVDISDNPWTCDCRLWDLRNVLSFLSAYMNKEWNVTCRAPIYAVGQPLLSIKVLHSACAMSLDSTNATKINVTAGKQIVLSCDISNTAGNQNIFWWTPRGLVFAKHKDSNNFIDKMKNLVLTISSSNDEGLYLCVSYLTQKRKVYKVYVHKEDSTTLRRSPRDVRAEVTQGKTQQEFTLAVCLSVIISFICAFCLGVFVRPFLEKLWKKHCKFKKSKKQNSEATYKNEGFTEEPSVDGAFRNVSMNNKCILRDKSEADSSSGSCIIIHGGQKRGTLIENTKMTNHSEYSNPSEHNSVVKKDVESETDRHIQTPSPRIVDAKFQRRGTYNIMENKGESSDKAIPANNNFPEVKHVVSWEIDENLHENDILQISQKHNQSETILKYPDTTGVNNGEGVTSEILRSPKHKQLFPAGNQHFPLNPEVRGDEQDHTASNLSNGMDNLLHSRNSDSEQNRHLHSLDMHNQHASSSSSDDGSIFSFSLSNSLSDTSEFIDINSEDEVRDTQPHINDLGEELNVKSSQSPCEYTSMSASDLSTSTVSKKNIASPAEIENTDFVLNEGPTNEGTAPISQSSQGNENNFSKWDLQDSASNKCHENNKERTLETAEPRTTNSQMYITRSGGISNDKTTVNHSPCLILQKQSETTKTDQCTSGTSLSISDKSENASDIIDVARTQQCTQTQHSDITAAANDSYKREAVLHWLKTSTSDDVAAQATYLGDLTSEDEGSLEFNSQKNKRRASLDRISQVSKEDNLMGLAPEEIKDFKSYERKPTQKSSDMDDHLSGFDKFYKKHEYREHDFNEINANTPVICLDTNINGGTTSLPLSMNMWPSSKVSGNPGGYFIKRKKVFDAFSASLKNGQNIN</sequence>
<gene>
    <name evidence="22" type="ORF">PECUL_23A003818</name>
</gene>
<dbReference type="InterPro" id="IPR003599">
    <property type="entry name" value="Ig_sub"/>
</dbReference>
<evidence type="ECO:0000256" key="5">
    <source>
        <dbReference type="ARBA" id="ARBA00015329"/>
    </source>
</evidence>
<dbReference type="GO" id="GO:0016012">
    <property type="term" value="C:sarcoglycan complex"/>
    <property type="evidence" value="ECO:0007669"/>
    <property type="project" value="InterPro"/>
</dbReference>
<keyword evidence="15" id="KW-1015">Disulfide bond</keyword>
<organism evidence="22 23">
    <name type="scientific">Pelobates cultripes</name>
    <name type="common">Western spadefoot toad</name>
    <dbReference type="NCBI Taxonomy" id="61616"/>
    <lineage>
        <taxon>Eukaryota</taxon>
        <taxon>Metazoa</taxon>
        <taxon>Chordata</taxon>
        <taxon>Craniata</taxon>
        <taxon>Vertebrata</taxon>
        <taxon>Euteleostomi</taxon>
        <taxon>Amphibia</taxon>
        <taxon>Batrachia</taxon>
        <taxon>Anura</taxon>
        <taxon>Pelobatoidea</taxon>
        <taxon>Pelobatidae</taxon>
        <taxon>Pelobates</taxon>
    </lineage>
</organism>
<evidence type="ECO:0000256" key="2">
    <source>
        <dbReference type="ARBA" id="ARBA00004245"/>
    </source>
</evidence>
<keyword evidence="11" id="KW-0677">Repeat</keyword>
<dbReference type="PROSITE" id="PS50835">
    <property type="entry name" value="IG_LIKE"/>
    <property type="match status" value="1"/>
</dbReference>
<accession>A0AAD1SJV3</accession>
<keyword evidence="9 20" id="KW-0812">Transmembrane</keyword>
<protein>
    <recommendedName>
        <fullName evidence="5">Beta-sarcoglycan</fullName>
    </recommendedName>
</protein>
<feature type="region of interest" description="Disordered" evidence="19">
    <location>
        <begin position="933"/>
        <end position="967"/>
    </location>
</feature>
<evidence type="ECO:0000256" key="14">
    <source>
        <dbReference type="ARBA" id="ARBA00023136"/>
    </source>
</evidence>
<dbReference type="SUPFAM" id="SSF52058">
    <property type="entry name" value="L domain-like"/>
    <property type="match status" value="1"/>
</dbReference>
<evidence type="ECO:0000256" key="4">
    <source>
        <dbReference type="ARBA" id="ARBA00007574"/>
    </source>
</evidence>
<dbReference type="Pfam" id="PF13855">
    <property type="entry name" value="LRR_8"/>
    <property type="match status" value="1"/>
</dbReference>
<comment type="subunit">
    <text evidence="18">Cross-link to form 2 major subcomplexes: one consisting of SGCB, SGCD and SGCG and the other consisting of SGCB and SGCD. The association between SGCB and SGCG is particularly strong while SGCA is loosely associated with the other sarcoglycans.</text>
</comment>
<evidence type="ECO:0000256" key="1">
    <source>
        <dbReference type="ARBA" id="ARBA00002860"/>
    </source>
</evidence>
<evidence type="ECO:0000256" key="10">
    <source>
        <dbReference type="ARBA" id="ARBA00022729"/>
    </source>
</evidence>
<evidence type="ECO:0000256" key="19">
    <source>
        <dbReference type="SAM" id="MobiDB-lite"/>
    </source>
</evidence>
<evidence type="ECO:0000256" key="16">
    <source>
        <dbReference type="ARBA" id="ARBA00023180"/>
    </source>
</evidence>
<dbReference type="InterPro" id="IPR001611">
    <property type="entry name" value="Leu-rich_rpt"/>
</dbReference>
<dbReference type="AlphaFoldDB" id="A0AAD1SJV3"/>
<evidence type="ECO:0000256" key="8">
    <source>
        <dbReference type="ARBA" id="ARBA00022614"/>
    </source>
</evidence>
<keyword evidence="16" id="KW-0325">Glycoprotein</keyword>
<evidence type="ECO:0000313" key="23">
    <source>
        <dbReference type="Proteomes" id="UP001295444"/>
    </source>
</evidence>
<keyword evidence="17" id="KW-0206">Cytoskeleton</keyword>